<gene>
    <name evidence="1" type="ordered locus">COB47_0430</name>
</gene>
<dbReference type="AlphaFoldDB" id="D9TIC9"/>
<dbReference type="RefSeq" id="WP_013289767.1">
    <property type="nucleotide sequence ID" value="NC_014392.1"/>
</dbReference>
<reference evidence="1 2" key="1">
    <citation type="journal article" date="2010" name="J. Bacteriol.">
        <title>Complete genome sequence of the cellulolytic thermophile Caldicellulosiruptor obsidiansis OB47T.</title>
        <authorList>
            <person name="Elkins J.G."/>
            <person name="Lochner A."/>
            <person name="Hamilton-Brehm S.D."/>
            <person name="Davenport K.W."/>
            <person name="Podar M."/>
            <person name="Brown S.D."/>
            <person name="Land M.L."/>
            <person name="Hauser L.J."/>
            <person name="Klingeman D.M."/>
            <person name="Raman B."/>
            <person name="Goodwin L.A."/>
            <person name="Tapia R."/>
            <person name="Meincke L.J."/>
            <person name="Detter J.C."/>
            <person name="Bruce D.C."/>
            <person name="Han C.S."/>
            <person name="Palumbo A.V."/>
            <person name="Cottingham R.W."/>
            <person name="Keller M."/>
            <person name="Graham D.E."/>
        </authorList>
    </citation>
    <scope>NUCLEOTIDE SEQUENCE [LARGE SCALE GENOMIC DNA]</scope>
    <source>
        <strain evidence="2">ATCC BAA-2073 / strain OB47</strain>
    </source>
</reference>
<dbReference type="Proteomes" id="UP000000347">
    <property type="component" value="Chromosome"/>
</dbReference>
<dbReference type="eggNOG" id="ENOG5033ZR5">
    <property type="taxonomic scope" value="Bacteria"/>
</dbReference>
<dbReference type="STRING" id="608506.COB47_0430"/>
<evidence type="ECO:0000313" key="2">
    <source>
        <dbReference type="Proteomes" id="UP000000347"/>
    </source>
</evidence>
<sequence length="260" mass="30174">MKKLLFISKSIRLFLCFCLSILLLINVIYVRAQEQDKFLEDEILRASGMPQDEIDTLDNDIKKFVVDVQMFKKMSNEELNNFISNIAKLYFKSKTSKTSNIQTASVEQFNSIQLAWLAAAQIARNYGYSCAATLVEHSVKNIPYYEYGEGLFINKIRLTSVYKDYISKLKSGKIKLNEKNSIVFEKEDNADLFYALHKVYIKSEKGLLSIYTITISDIFDFGYDNYYDDLFTNIVNNWAWLCQQKQVLHPIDVTITLSEQ</sequence>
<keyword evidence="2" id="KW-1185">Reference proteome</keyword>
<organism evidence="1 2">
    <name type="scientific">Caldicellulosiruptor obsidiansis (strain ATCC BAA-2073 / JCM 16842 / OB47)</name>
    <dbReference type="NCBI Taxonomy" id="608506"/>
    <lineage>
        <taxon>Bacteria</taxon>
        <taxon>Bacillati</taxon>
        <taxon>Bacillota</taxon>
        <taxon>Bacillota incertae sedis</taxon>
        <taxon>Caldicellulosiruptorales</taxon>
        <taxon>Caldicellulosiruptoraceae</taxon>
        <taxon>Caldicellulosiruptor</taxon>
    </lineage>
</organism>
<dbReference type="KEGG" id="cob:COB47_0430"/>
<evidence type="ECO:0000313" key="1">
    <source>
        <dbReference type="EMBL" id="ADL41761.1"/>
    </source>
</evidence>
<dbReference type="EMBL" id="CP002164">
    <property type="protein sequence ID" value="ADL41761.1"/>
    <property type="molecule type" value="Genomic_DNA"/>
</dbReference>
<proteinExistence type="predicted"/>
<accession>D9TIC9</accession>
<dbReference type="HOGENOM" id="CLU_1068265_0_0_9"/>
<protein>
    <submittedName>
        <fullName evidence="1">Uncharacterized protein</fullName>
    </submittedName>
</protein>
<name>D9TIC9_CALOO</name>